<dbReference type="Proteomes" id="UP001501509">
    <property type="component" value="Unassembled WGS sequence"/>
</dbReference>
<proteinExistence type="predicted"/>
<evidence type="ECO:0000313" key="2">
    <source>
        <dbReference type="Proteomes" id="UP001501509"/>
    </source>
</evidence>
<name>A0ABN3QHN8_9ACTN</name>
<organism evidence="1 2">
    <name type="scientific">Actinomadura fulvescens</name>
    <dbReference type="NCBI Taxonomy" id="46160"/>
    <lineage>
        <taxon>Bacteria</taxon>
        <taxon>Bacillati</taxon>
        <taxon>Actinomycetota</taxon>
        <taxon>Actinomycetes</taxon>
        <taxon>Streptosporangiales</taxon>
        <taxon>Thermomonosporaceae</taxon>
        <taxon>Actinomadura</taxon>
    </lineage>
</organism>
<sequence length="481" mass="52917">MSEAQLGTSDIARLLGISRPRVWQLRKDPTFPQPIGRDKNDHEYWYETQILRWAATARKDLAAKAPRLWRATSGRRAPYLGTTIIDGYMVVLWDSEVGRIGQAYAPAGLPIDRTGEILARLLPRVHADVLVGQDAAQYDQWGPELRAVDADVPDRVYRPRWADLANVIGTAAPYWPHGLVQPEAMERWMPDSPPPAVAPRHPELNTAPLLRMHSTSPDDSHTGRAALHLARAIDAQAAEAARGDIRMLANRIDRSSIALAATILEPAAVDDPREEVLRNGWSEIIVRSDPLAHECVLLAAQWDGGRYFPFSTTTTLRREHSDQARAWYDTLKPAESTAAITRLTRGTPQACFTDPATDLPAIISERGDLVAAVPQRLPASKPLGEVIFSDGQVWIRTTDGTLYLAPEQSGCGLMWGYRGSGATTLAYLLNRLLADINSLSPRHVPGQDEQVPPGLFELIANTPRTEGATYTRAELLSAQAA</sequence>
<protein>
    <submittedName>
        <fullName evidence="1">Uncharacterized protein</fullName>
    </submittedName>
</protein>
<comment type="caution">
    <text evidence="1">The sequence shown here is derived from an EMBL/GenBank/DDBJ whole genome shotgun (WGS) entry which is preliminary data.</text>
</comment>
<evidence type="ECO:0000313" key="1">
    <source>
        <dbReference type="EMBL" id="GAA2626800.1"/>
    </source>
</evidence>
<keyword evidence="2" id="KW-1185">Reference proteome</keyword>
<accession>A0ABN3QHN8</accession>
<dbReference type="EMBL" id="BAAATD010000013">
    <property type="protein sequence ID" value="GAA2626800.1"/>
    <property type="molecule type" value="Genomic_DNA"/>
</dbReference>
<gene>
    <name evidence="1" type="ORF">GCM10010411_74750</name>
</gene>
<reference evidence="1 2" key="1">
    <citation type="journal article" date="2019" name="Int. J. Syst. Evol. Microbiol.">
        <title>The Global Catalogue of Microorganisms (GCM) 10K type strain sequencing project: providing services to taxonomists for standard genome sequencing and annotation.</title>
        <authorList>
            <consortium name="The Broad Institute Genomics Platform"/>
            <consortium name="The Broad Institute Genome Sequencing Center for Infectious Disease"/>
            <person name="Wu L."/>
            <person name="Ma J."/>
        </authorList>
    </citation>
    <scope>NUCLEOTIDE SEQUENCE [LARGE SCALE GENOMIC DNA]</scope>
    <source>
        <strain evidence="1 2">JCM 6833</strain>
    </source>
</reference>
<dbReference type="RefSeq" id="WP_344547223.1">
    <property type="nucleotide sequence ID" value="NZ_BAAATD010000013.1"/>
</dbReference>